<dbReference type="Proteomes" id="UP000440578">
    <property type="component" value="Unassembled WGS sequence"/>
</dbReference>
<proteinExistence type="predicted"/>
<keyword evidence="1" id="KW-0472">Membrane</keyword>
<dbReference type="EMBL" id="VIIS01002015">
    <property type="protein sequence ID" value="KAF0289687.1"/>
    <property type="molecule type" value="Genomic_DNA"/>
</dbReference>
<feature type="transmembrane region" description="Helical" evidence="1">
    <location>
        <begin position="26"/>
        <end position="48"/>
    </location>
</feature>
<gene>
    <name evidence="2" type="ORF">FJT64_012128</name>
</gene>
<sequence length="243" mass="27822">MVRPGDGSGETTSADRKTTRRALLRVLIPVLRWLVHLALVIFLCQQLYSQYEVYCSQPVTTTIQSRLAPFPRITLQVVLDSAKKKINLEILLKVPPIFSSETLAYRLYVHDTEEPNIGELLPNELGRVQQTVSVDMLVQKNLSMRLTARLFNSANVWRRPCREEPGYSAIQCLKECLWHRLAANISCRLPHMVGAGVYLPDMSGPLDHLPLCTRPVQMYYSKNKYKLRFCESINKEQCIFGNQ</sequence>
<name>A0A6A4V0I4_AMPAM</name>
<organism evidence="2 3">
    <name type="scientific">Amphibalanus amphitrite</name>
    <name type="common">Striped barnacle</name>
    <name type="synonym">Balanus amphitrite</name>
    <dbReference type="NCBI Taxonomy" id="1232801"/>
    <lineage>
        <taxon>Eukaryota</taxon>
        <taxon>Metazoa</taxon>
        <taxon>Ecdysozoa</taxon>
        <taxon>Arthropoda</taxon>
        <taxon>Crustacea</taxon>
        <taxon>Multicrustacea</taxon>
        <taxon>Cirripedia</taxon>
        <taxon>Thoracica</taxon>
        <taxon>Thoracicalcarea</taxon>
        <taxon>Balanomorpha</taxon>
        <taxon>Balanoidea</taxon>
        <taxon>Balanidae</taxon>
        <taxon>Amphibalaninae</taxon>
        <taxon>Amphibalanus</taxon>
    </lineage>
</organism>
<keyword evidence="1" id="KW-1133">Transmembrane helix</keyword>
<comment type="caution">
    <text evidence="2">The sequence shown here is derived from an EMBL/GenBank/DDBJ whole genome shotgun (WGS) entry which is preliminary data.</text>
</comment>
<evidence type="ECO:0000256" key="1">
    <source>
        <dbReference type="SAM" id="Phobius"/>
    </source>
</evidence>
<dbReference type="AlphaFoldDB" id="A0A6A4V0I4"/>
<keyword evidence="1" id="KW-0812">Transmembrane</keyword>
<accession>A0A6A4V0I4</accession>
<evidence type="ECO:0000313" key="2">
    <source>
        <dbReference type="EMBL" id="KAF0289687.1"/>
    </source>
</evidence>
<protein>
    <submittedName>
        <fullName evidence="2">Uncharacterized protein</fullName>
    </submittedName>
</protein>
<evidence type="ECO:0000313" key="3">
    <source>
        <dbReference type="Proteomes" id="UP000440578"/>
    </source>
</evidence>
<keyword evidence="3" id="KW-1185">Reference proteome</keyword>
<reference evidence="2 3" key="1">
    <citation type="submission" date="2019-07" db="EMBL/GenBank/DDBJ databases">
        <title>Draft genome assembly of a fouling barnacle, Amphibalanus amphitrite (Darwin, 1854): The first reference genome for Thecostraca.</title>
        <authorList>
            <person name="Kim W."/>
        </authorList>
    </citation>
    <scope>NUCLEOTIDE SEQUENCE [LARGE SCALE GENOMIC DNA]</scope>
    <source>
        <strain evidence="2">SNU_AA5</strain>
        <tissue evidence="2">Soma without cirri and trophi</tissue>
    </source>
</reference>